<keyword evidence="5" id="KW-1185">Reference proteome</keyword>
<evidence type="ECO:0000256" key="2">
    <source>
        <dbReference type="SAM" id="MobiDB-lite"/>
    </source>
</evidence>
<dbReference type="EMBL" id="JAPDRK010000021">
    <property type="protein sequence ID" value="KAJ9603541.1"/>
    <property type="molecule type" value="Genomic_DNA"/>
</dbReference>
<sequence length="273" mass="30966">MFRTPTQQNRQPSSILKSTGQIAFWRTVTTTGLEISYHVTYQASPPNIGYQTKHAFDTNTDPWQRSLLHDNASFLPHGNHESAIDDSDIFSKLPEPSSPILVSSQPMPEFIQLKDLHSHDEEASISSPTSQASLRARTESIEPILAPSFANRQQFLRRMSLAAIDLHGDSYQPRSTPAKRKKSTTGRIQPRSDKHARELELNRKAATKCRNRQKAFIDQLQQRCKREEEKMHLQSSLVSALHDEVAALRHEVLRQSFCDCRYLSGASMAMIQS</sequence>
<evidence type="ECO:0000313" key="4">
    <source>
        <dbReference type="EMBL" id="KAJ9603541.1"/>
    </source>
</evidence>
<keyword evidence="1" id="KW-0175">Coiled coil</keyword>
<dbReference type="InterPro" id="IPR046347">
    <property type="entry name" value="bZIP_sf"/>
</dbReference>
<protein>
    <recommendedName>
        <fullName evidence="3">BZIP domain-containing protein</fullName>
    </recommendedName>
</protein>
<comment type="caution">
    <text evidence="4">The sequence shown here is derived from an EMBL/GenBank/DDBJ whole genome shotgun (WGS) entry which is preliminary data.</text>
</comment>
<dbReference type="InterPro" id="IPR004827">
    <property type="entry name" value="bZIP"/>
</dbReference>
<reference evidence="4" key="1">
    <citation type="submission" date="2022-10" db="EMBL/GenBank/DDBJ databases">
        <title>Culturing micro-colonial fungi from biological soil crusts in the Mojave desert and describing Neophaeococcomyces mojavensis, and introducing the new genera and species Taxawa tesnikishii.</title>
        <authorList>
            <person name="Kurbessoian T."/>
            <person name="Stajich J.E."/>
        </authorList>
    </citation>
    <scope>NUCLEOTIDE SEQUENCE</scope>
    <source>
        <strain evidence="4">TK_41</strain>
    </source>
</reference>
<dbReference type="Proteomes" id="UP001172673">
    <property type="component" value="Unassembled WGS sequence"/>
</dbReference>
<organism evidence="4 5">
    <name type="scientific">Cladophialophora chaetospira</name>
    <dbReference type="NCBI Taxonomy" id="386627"/>
    <lineage>
        <taxon>Eukaryota</taxon>
        <taxon>Fungi</taxon>
        <taxon>Dikarya</taxon>
        <taxon>Ascomycota</taxon>
        <taxon>Pezizomycotina</taxon>
        <taxon>Eurotiomycetes</taxon>
        <taxon>Chaetothyriomycetidae</taxon>
        <taxon>Chaetothyriales</taxon>
        <taxon>Herpotrichiellaceae</taxon>
        <taxon>Cladophialophora</taxon>
    </lineage>
</organism>
<evidence type="ECO:0000313" key="5">
    <source>
        <dbReference type="Proteomes" id="UP001172673"/>
    </source>
</evidence>
<gene>
    <name evidence="4" type="ORF">H2200_011727</name>
</gene>
<dbReference type="CDD" id="cd14687">
    <property type="entry name" value="bZIP_ATF2"/>
    <property type="match status" value="1"/>
</dbReference>
<accession>A0AA38WYM0</accession>
<dbReference type="Gene3D" id="1.20.5.170">
    <property type="match status" value="1"/>
</dbReference>
<feature type="domain" description="BZIP" evidence="3">
    <location>
        <begin position="191"/>
        <end position="252"/>
    </location>
</feature>
<dbReference type="SUPFAM" id="SSF57959">
    <property type="entry name" value="Leucine zipper domain"/>
    <property type="match status" value="1"/>
</dbReference>
<proteinExistence type="predicted"/>
<feature type="coiled-coil region" evidence="1">
    <location>
        <begin position="210"/>
        <end position="237"/>
    </location>
</feature>
<evidence type="ECO:0000259" key="3">
    <source>
        <dbReference type="Pfam" id="PF00170"/>
    </source>
</evidence>
<dbReference type="Pfam" id="PF00170">
    <property type="entry name" value="bZIP_1"/>
    <property type="match status" value="1"/>
</dbReference>
<name>A0AA38WYM0_9EURO</name>
<feature type="region of interest" description="Disordered" evidence="2">
    <location>
        <begin position="168"/>
        <end position="195"/>
    </location>
</feature>
<dbReference type="AlphaFoldDB" id="A0AA38WYM0"/>
<dbReference type="GO" id="GO:0003700">
    <property type="term" value="F:DNA-binding transcription factor activity"/>
    <property type="evidence" value="ECO:0007669"/>
    <property type="project" value="InterPro"/>
</dbReference>
<evidence type="ECO:0000256" key="1">
    <source>
        <dbReference type="SAM" id="Coils"/>
    </source>
</evidence>